<evidence type="ECO:0000313" key="2">
    <source>
        <dbReference type="EMBL" id="CAF0900195.1"/>
    </source>
</evidence>
<reference evidence="3" key="1">
    <citation type="submission" date="2021-02" db="EMBL/GenBank/DDBJ databases">
        <authorList>
            <person name="Nowell W R."/>
        </authorList>
    </citation>
    <scope>NUCLEOTIDE SEQUENCE</scope>
</reference>
<dbReference type="EMBL" id="CAJNOM010000043">
    <property type="protein sequence ID" value="CAF0902036.1"/>
    <property type="molecule type" value="Genomic_DNA"/>
</dbReference>
<sequence>MFTQTGLYLLVLTIVYFKLFNPVFALPTDAKEQDDERSFATMLGQFANNPGYFLVNRPDNNDNIDKEAYFHKKREMKRKWSKFFQGSQGSQSPYAIAFPALIRTR</sequence>
<dbReference type="EMBL" id="CAJNOM010000043">
    <property type="protein sequence ID" value="CAF0900195.1"/>
    <property type="molecule type" value="Genomic_DNA"/>
</dbReference>
<evidence type="ECO:0000313" key="3">
    <source>
        <dbReference type="EMBL" id="CAF0902036.1"/>
    </source>
</evidence>
<dbReference type="EMBL" id="CAJNOI010000045">
    <property type="protein sequence ID" value="CAF0928732.1"/>
    <property type="molecule type" value="Genomic_DNA"/>
</dbReference>
<protein>
    <submittedName>
        <fullName evidence="3">Uncharacterized protein</fullName>
    </submittedName>
</protein>
<keyword evidence="1" id="KW-0732">Signal</keyword>
<dbReference type="OrthoDB" id="10005560at2759"/>
<proteinExistence type="predicted"/>
<name>A0A813ZNM3_9BILA</name>
<comment type="caution">
    <text evidence="3">The sequence shown here is derived from an EMBL/GenBank/DDBJ whole genome shotgun (WGS) entry which is preliminary data.</text>
</comment>
<evidence type="ECO:0000313" key="5">
    <source>
        <dbReference type="Proteomes" id="UP000663832"/>
    </source>
</evidence>
<keyword evidence="5" id="KW-1185">Reference proteome</keyword>
<feature type="signal peptide" evidence="1">
    <location>
        <begin position="1"/>
        <end position="25"/>
    </location>
</feature>
<feature type="chain" id="PRO_5035599076" evidence="1">
    <location>
        <begin position="26"/>
        <end position="105"/>
    </location>
</feature>
<dbReference type="AlphaFoldDB" id="A0A813ZNM3"/>
<dbReference type="Proteomes" id="UP000663832">
    <property type="component" value="Unassembled WGS sequence"/>
</dbReference>
<evidence type="ECO:0000313" key="4">
    <source>
        <dbReference type="EMBL" id="CAF0928732.1"/>
    </source>
</evidence>
<dbReference type="Proteomes" id="UP000663877">
    <property type="component" value="Unassembled WGS sequence"/>
</dbReference>
<organism evidence="3 5">
    <name type="scientific">Adineta steineri</name>
    <dbReference type="NCBI Taxonomy" id="433720"/>
    <lineage>
        <taxon>Eukaryota</taxon>
        <taxon>Metazoa</taxon>
        <taxon>Spiralia</taxon>
        <taxon>Gnathifera</taxon>
        <taxon>Rotifera</taxon>
        <taxon>Eurotatoria</taxon>
        <taxon>Bdelloidea</taxon>
        <taxon>Adinetida</taxon>
        <taxon>Adinetidae</taxon>
        <taxon>Adineta</taxon>
    </lineage>
</organism>
<accession>A0A813ZNM3</accession>
<evidence type="ECO:0000256" key="1">
    <source>
        <dbReference type="SAM" id="SignalP"/>
    </source>
</evidence>
<gene>
    <name evidence="4" type="ORF">BJG266_LOCUS11958</name>
    <name evidence="2" type="ORF">QVE165_LOCUS9432</name>
    <name evidence="3" type="ORF">QVE165_LOCUS9531</name>
</gene>